<comment type="subcellular location">
    <subcellularLocation>
        <location evidence="1">Cell membrane</location>
        <topology evidence="1">Multi-pass membrane protein</topology>
    </subcellularLocation>
</comment>
<dbReference type="EMBL" id="MRCG01000003">
    <property type="protein sequence ID" value="OKH49644.1"/>
    <property type="molecule type" value="Genomic_DNA"/>
</dbReference>
<name>A0A1U7J8T5_9CYAN</name>
<feature type="transmembrane region" description="Helical" evidence="7">
    <location>
        <begin position="345"/>
        <end position="364"/>
    </location>
</feature>
<keyword evidence="3 7" id="KW-0812">Transmembrane</keyword>
<dbReference type="GO" id="GO:0015920">
    <property type="term" value="P:lipopolysaccharide transport"/>
    <property type="evidence" value="ECO:0007669"/>
    <property type="project" value="TreeGrafter"/>
</dbReference>
<dbReference type="Proteomes" id="UP000185557">
    <property type="component" value="Unassembled WGS sequence"/>
</dbReference>
<evidence type="ECO:0000256" key="2">
    <source>
        <dbReference type="ARBA" id="ARBA00022475"/>
    </source>
</evidence>
<keyword evidence="6" id="KW-0175">Coiled coil</keyword>
<feature type="coiled-coil region" evidence="6">
    <location>
        <begin position="243"/>
        <end position="270"/>
    </location>
</feature>
<keyword evidence="9" id="KW-1185">Reference proteome</keyword>
<feature type="transmembrane region" description="Helical" evidence="7">
    <location>
        <begin position="287"/>
        <end position="306"/>
    </location>
</feature>
<feature type="transmembrane region" description="Helical" evidence="7">
    <location>
        <begin position="12"/>
        <end position="31"/>
    </location>
</feature>
<organism evidence="8 9">
    <name type="scientific">Phormidium tenue NIES-30</name>
    <dbReference type="NCBI Taxonomy" id="549789"/>
    <lineage>
        <taxon>Bacteria</taxon>
        <taxon>Bacillati</taxon>
        <taxon>Cyanobacteriota</taxon>
        <taxon>Cyanophyceae</taxon>
        <taxon>Oscillatoriophycideae</taxon>
        <taxon>Oscillatoriales</taxon>
        <taxon>Oscillatoriaceae</taxon>
        <taxon>Phormidium</taxon>
    </lineage>
</organism>
<evidence type="ECO:0000256" key="5">
    <source>
        <dbReference type="ARBA" id="ARBA00023136"/>
    </source>
</evidence>
<dbReference type="GO" id="GO:0043190">
    <property type="term" value="C:ATP-binding cassette (ABC) transporter complex"/>
    <property type="evidence" value="ECO:0007669"/>
    <property type="project" value="TreeGrafter"/>
</dbReference>
<evidence type="ECO:0000256" key="7">
    <source>
        <dbReference type="SAM" id="Phobius"/>
    </source>
</evidence>
<keyword evidence="5 7" id="KW-0472">Membrane</keyword>
<dbReference type="STRING" id="549789.NIES30_06535"/>
<protein>
    <submittedName>
        <fullName evidence="8">Permease</fullName>
    </submittedName>
</protein>
<evidence type="ECO:0000256" key="1">
    <source>
        <dbReference type="ARBA" id="ARBA00004651"/>
    </source>
</evidence>
<evidence type="ECO:0000313" key="9">
    <source>
        <dbReference type="Proteomes" id="UP000185557"/>
    </source>
</evidence>
<gene>
    <name evidence="8" type="ORF">NIES30_06535</name>
</gene>
<keyword evidence="4 7" id="KW-1133">Transmembrane helix</keyword>
<sequence>MDRYIAKELTMPFLFGVGAFSSIGISIGALFELIRRITESGLAITLAAQIFLLKLPEFIVLAFPMSTLLATMMTYSRFSSDSELIALRGVGVSIRRIITPAVVLSLLVTGLTFVFNELITPAANYRAAITLEQALKSERPPFQERNIFYQEFQPASDDPAAQELKRQFYARRFDGTTMHGLTILDFSQKGLNQVVSAESANWDVESNAWTFYNGTIYVVAPDGSFRNIITFETQELQLPRTPLDLASRTKNDTEMNIAEATQQLELVRQSGDEKMIRRWQIRIMQKYALPFVCVVFGLVGASIGVLPQRTSRATSFGISIVIIFGYYLLSFITNAMGEVGVLSPFMSAWLPTLLGLAIGLYLLFRASK</sequence>
<proteinExistence type="predicted"/>
<reference evidence="8 9" key="1">
    <citation type="submission" date="2016-11" db="EMBL/GenBank/DDBJ databases">
        <title>Draft Genome Sequences of Nine Cyanobacterial Strains from Diverse Habitats.</title>
        <authorList>
            <person name="Zhu T."/>
            <person name="Hou S."/>
            <person name="Lu X."/>
            <person name="Hess W.R."/>
        </authorList>
    </citation>
    <scope>NUCLEOTIDE SEQUENCE [LARGE SCALE GENOMIC DNA]</scope>
    <source>
        <strain evidence="8 9">NIES-30</strain>
    </source>
</reference>
<accession>A0A1U7J8T5</accession>
<evidence type="ECO:0000256" key="6">
    <source>
        <dbReference type="SAM" id="Coils"/>
    </source>
</evidence>
<keyword evidence="2" id="KW-1003">Cell membrane</keyword>
<dbReference type="PANTHER" id="PTHR33529">
    <property type="entry name" value="SLR0882 PROTEIN-RELATED"/>
    <property type="match status" value="1"/>
</dbReference>
<dbReference type="Pfam" id="PF03739">
    <property type="entry name" value="LptF_LptG"/>
    <property type="match status" value="1"/>
</dbReference>
<dbReference type="AlphaFoldDB" id="A0A1U7J8T5"/>
<feature type="transmembrane region" description="Helical" evidence="7">
    <location>
        <begin position="97"/>
        <end position="115"/>
    </location>
</feature>
<evidence type="ECO:0000256" key="4">
    <source>
        <dbReference type="ARBA" id="ARBA00022989"/>
    </source>
</evidence>
<dbReference type="OrthoDB" id="9780716at2"/>
<feature type="transmembrane region" description="Helical" evidence="7">
    <location>
        <begin position="313"/>
        <end position="333"/>
    </location>
</feature>
<evidence type="ECO:0000313" key="8">
    <source>
        <dbReference type="EMBL" id="OKH49644.1"/>
    </source>
</evidence>
<dbReference type="InterPro" id="IPR005495">
    <property type="entry name" value="LptG/LptF_permease"/>
</dbReference>
<feature type="transmembrane region" description="Helical" evidence="7">
    <location>
        <begin position="58"/>
        <end position="76"/>
    </location>
</feature>
<evidence type="ECO:0000256" key="3">
    <source>
        <dbReference type="ARBA" id="ARBA00022692"/>
    </source>
</evidence>
<dbReference type="PANTHER" id="PTHR33529:SF6">
    <property type="entry name" value="YJGP_YJGQ FAMILY PERMEASE"/>
    <property type="match status" value="1"/>
</dbReference>
<comment type="caution">
    <text evidence="8">The sequence shown here is derived from an EMBL/GenBank/DDBJ whole genome shotgun (WGS) entry which is preliminary data.</text>
</comment>